<comment type="caution">
    <text evidence="3">The sequence shown here is derived from an EMBL/GenBank/DDBJ whole genome shotgun (WGS) entry which is preliminary data.</text>
</comment>
<sequence length="306" mass="33098">MAQPFIQPTPIAPLAPDGFSVILLGTGTPRAYPGAAKPAVAVAVGGQVLLFDCGCDTTRQLIASGLMPQRVRDVFFTHHHYDHNAGFPDLFISSWRTHVGVIEGRAQAMRVYGPSRTREIIGAFHTALAYDIDLRVAYNKSEAAGAHVEYTECNTGVVFDEGGVRVTAFEVDHRPVEPALGYLIEFGGRRVVISGDTRPVPSTVRHAQQADLLIHDAYQAQWLAEIAQAHPAQAVQVTNPAKYHTTTLEAAQVAQDAQVKHLVLTHHIPVPLATPEAEAAYTAGMADIYAGPITVGRDLMRFDLPL</sequence>
<evidence type="ECO:0000313" key="4">
    <source>
        <dbReference type="Proteomes" id="UP000483286"/>
    </source>
</evidence>
<gene>
    <name evidence="3" type="ORF">GO986_06040</name>
</gene>
<dbReference type="InterPro" id="IPR001279">
    <property type="entry name" value="Metallo-B-lactamas"/>
</dbReference>
<dbReference type="Pfam" id="PF12706">
    <property type="entry name" value="Lactamase_B_2"/>
    <property type="match status" value="1"/>
</dbReference>
<dbReference type="SMART" id="SM00849">
    <property type="entry name" value="Lactamase_B"/>
    <property type="match status" value="1"/>
</dbReference>
<dbReference type="EMBL" id="WQLB01000006">
    <property type="protein sequence ID" value="MVN86321.1"/>
    <property type="molecule type" value="Genomic_DNA"/>
</dbReference>
<dbReference type="GO" id="GO:0042781">
    <property type="term" value="F:3'-tRNA processing endoribonuclease activity"/>
    <property type="evidence" value="ECO:0007669"/>
    <property type="project" value="TreeGrafter"/>
</dbReference>
<dbReference type="RefSeq" id="WP_157458393.1">
    <property type="nucleotide sequence ID" value="NZ_WQLB01000006.1"/>
</dbReference>
<evidence type="ECO:0000313" key="3">
    <source>
        <dbReference type="EMBL" id="MVN86321.1"/>
    </source>
</evidence>
<feature type="domain" description="Metallo-beta-lactamase" evidence="2">
    <location>
        <begin position="36"/>
        <end position="230"/>
    </location>
</feature>
<dbReference type="CDD" id="cd07719">
    <property type="entry name" value="arylsulfatase_AtsA-like_MBL-fold"/>
    <property type="match status" value="1"/>
</dbReference>
<dbReference type="InterPro" id="IPR044094">
    <property type="entry name" value="AtsA-like_MBL-fold"/>
</dbReference>
<dbReference type="Proteomes" id="UP000483286">
    <property type="component" value="Unassembled WGS sequence"/>
</dbReference>
<name>A0A7C9LQ03_9DEIO</name>
<dbReference type="SUPFAM" id="SSF56281">
    <property type="entry name" value="Metallo-hydrolase/oxidoreductase"/>
    <property type="match status" value="1"/>
</dbReference>
<proteinExistence type="predicted"/>
<evidence type="ECO:0000259" key="2">
    <source>
        <dbReference type="SMART" id="SM00849"/>
    </source>
</evidence>
<accession>A0A7C9LQ03</accession>
<keyword evidence="4" id="KW-1185">Reference proteome</keyword>
<reference evidence="3 4" key="1">
    <citation type="submission" date="2019-12" db="EMBL/GenBank/DDBJ databases">
        <title>Deinococcus sp. HMF7620 Genome sequencing and assembly.</title>
        <authorList>
            <person name="Kang H."/>
            <person name="Kim H."/>
            <person name="Joh K."/>
        </authorList>
    </citation>
    <scope>NUCLEOTIDE SEQUENCE [LARGE SCALE GENOMIC DNA]</scope>
    <source>
        <strain evidence="3 4">HMF7620</strain>
    </source>
</reference>
<evidence type="ECO:0000256" key="1">
    <source>
        <dbReference type="ARBA" id="ARBA00022801"/>
    </source>
</evidence>
<dbReference type="PANTHER" id="PTHR46018">
    <property type="entry name" value="ZINC PHOSPHODIESTERASE ELAC PROTEIN 1"/>
    <property type="match status" value="1"/>
</dbReference>
<dbReference type="PANTHER" id="PTHR46018:SF2">
    <property type="entry name" value="ZINC PHOSPHODIESTERASE ELAC PROTEIN 1"/>
    <property type="match status" value="1"/>
</dbReference>
<organism evidence="3 4">
    <name type="scientific">Deinococcus arboris</name>
    <dbReference type="NCBI Taxonomy" id="2682977"/>
    <lineage>
        <taxon>Bacteria</taxon>
        <taxon>Thermotogati</taxon>
        <taxon>Deinococcota</taxon>
        <taxon>Deinococci</taxon>
        <taxon>Deinococcales</taxon>
        <taxon>Deinococcaceae</taxon>
        <taxon>Deinococcus</taxon>
    </lineage>
</organism>
<keyword evidence="1 3" id="KW-0378">Hydrolase</keyword>
<protein>
    <submittedName>
        <fullName evidence="3">MBL fold metallo-hydrolase</fullName>
    </submittedName>
</protein>
<dbReference type="InterPro" id="IPR036866">
    <property type="entry name" value="RibonucZ/Hydroxyglut_hydro"/>
</dbReference>
<dbReference type="AlphaFoldDB" id="A0A7C9LQ03"/>
<dbReference type="Gene3D" id="3.60.15.10">
    <property type="entry name" value="Ribonuclease Z/Hydroxyacylglutathione hydrolase-like"/>
    <property type="match status" value="1"/>
</dbReference>